<accession>A0A0D2GDM6</accession>
<evidence type="ECO:0000313" key="1">
    <source>
        <dbReference type="EMBL" id="KIX13022.1"/>
    </source>
</evidence>
<gene>
    <name evidence="1" type="ORF">X474_15775</name>
</gene>
<sequence length="85" mass="10262">MGRSEPACSDYLPYKRIVFRVAMSTLRKCVRRHRELDRLLVVGIPRELKRFFNRPVKPCVFKKVWLIYAASLFREAYFIIWELVL</sequence>
<protein>
    <submittedName>
        <fullName evidence="1">Uncharacterized protein</fullName>
    </submittedName>
</protein>
<dbReference type="STRING" id="1429043.X474_15775"/>
<dbReference type="AlphaFoldDB" id="A0A0D2GDM6"/>
<reference evidence="1 2" key="1">
    <citation type="submission" date="2013-11" db="EMBL/GenBank/DDBJ databases">
        <title>Metagenomic analysis of a methanogenic consortium involved in long chain n-alkane degradation.</title>
        <authorList>
            <person name="Davidova I.A."/>
            <person name="Callaghan A.V."/>
            <person name="Wawrik B."/>
            <person name="Pruitt S."/>
            <person name="Marks C."/>
            <person name="Duncan K.E."/>
            <person name="Suflita J.M."/>
        </authorList>
    </citation>
    <scope>NUCLEOTIDE SEQUENCE [LARGE SCALE GENOMIC DNA]</scope>
    <source>
        <strain evidence="1 2">SPR</strain>
    </source>
</reference>
<proteinExistence type="predicted"/>
<keyword evidence="2" id="KW-1185">Reference proteome</keyword>
<dbReference type="InParanoid" id="A0A0D2GDM6"/>
<dbReference type="Proteomes" id="UP000032233">
    <property type="component" value="Unassembled WGS sequence"/>
</dbReference>
<comment type="caution">
    <text evidence="1">The sequence shown here is derived from an EMBL/GenBank/DDBJ whole genome shotgun (WGS) entry which is preliminary data.</text>
</comment>
<evidence type="ECO:0000313" key="2">
    <source>
        <dbReference type="Proteomes" id="UP000032233"/>
    </source>
</evidence>
<dbReference type="EMBL" id="AZAC01000019">
    <property type="protein sequence ID" value="KIX13022.1"/>
    <property type="molecule type" value="Genomic_DNA"/>
</dbReference>
<name>A0A0D2GDM6_9BACT</name>
<organism evidence="1 2">
    <name type="scientific">Dethiosulfatarculus sandiegensis</name>
    <dbReference type="NCBI Taxonomy" id="1429043"/>
    <lineage>
        <taxon>Bacteria</taxon>
        <taxon>Pseudomonadati</taxon>
        <taxon>Thermodesulfobacteriota</taxon>
        <taxon>Desulfarculia</taxon>
        <taxon>Desulfarculales</taxon>
        <taxon>Desulfarculaceae</taxon>
        <taxon>Dethiosulfatarculus</taxon>
    </lineage>
</organism>